<dbReference type="Proteomes" id="UP000077164">
    <property type="component" value="Unassembled WGS sequence"/>
</dbReference>
<evidence type="ECO:0000313" key="1">
    <source>
        <dbReference type="EMBL" id="OAB29446.1"/>
    </source>
</evidence>
<organism evidence="1 2">
    <name type="scientific">Flavobacterium fryxellicola</name>
    <dbReference type="NCBI Taxonomy" id="249352"/>
    <lineage>
        <taxon>Bacteria</taxon>
        <taxon>Pseudomonadati</taxon>
        <taxon>Bacteroidota</taxon>
        <taxon>Flavobacteriia</taxon>
        <taxon>Flavobacteriales</taxon>
        <taxon>Flavobacteriaceae</taxon>
        <taxon>Flavobacterium</taxon>
    </lineage>
</organism>
<dbReference type="AlphaFoldDB" id="A0A167YIE0"/>
<name>A0A167YIE0_9FLAO</name>
<proteinExistence type="predicted"/>
<dbReference type="RefSeq" id="WP_066077409.1">
    <property type="nucleotide sequence ID" value="NZ_FRDK01000006.1"/>
</dbReference>
<dbReference type="STRING" id="249352.SAMN05444395_10664"/>
<accession>A0A167YIE0</accession>
<reference evidence="1 2" key="1">
    <citation type="submission" date="2016-03" db="EMBL/GenBank/DDBJ databases">
        <title>Draft genome sequence of Flavobacterium fryxellicola DSM 16209.</title>
        <authorList>
            <person name="Shin S.-K."/>
            <person name="Yi H."/>
        </authorList>
    </citation>
    <scope>NUCLEOTIDE SEQUENCE [LARGE SCALE GENOMIC DNA]</scope>
    <source>
        <strain evidence="1 2">DSM 16209</strain>
    </source>
</reference>
<gene>
    <name evidence="1" type="ORF">FBFR_04000</name>
</gene>
<dbReference type="EMBL" id="LVJE01000008">
    <property type="protein sequence ID" value="OAB29446.1"/>
    <property type="molecule type" value="Genomic_DNA"/>
</dbReference>
<comment type="caution">
    <text evidence="1">The sequence shown here is derived from an EMBL/GenBank/DDBJ whole genome shotgun (WGS) entry which is preliminary data.</text>
</comment>
<sequence>MKTEKELNQAILEITLKIQNQYPELNKYLSELPATIPDVNNPEINTKVLHDYYESLENILKKYLESQQ</sequence>
<protein>
    <submittedName>
        <fullName evidence="1">Uncharacterized protein</fullName>
    </submittedName>
</protein>
<dbReference type="OrthoDB" id="680581at2"/>
<keyword evidence="2" id="KW-1185">Reference proteome</keyword>
<evidence type="ECO:0000313" key="2">
    <source>
        <dbReference type="Proteomes" id="UP000077164"/>
    </source>
</evidence>